<protein>
    <submittedName>
        <fullName evidence="2 4">Uncharacterized protein</fullName>
    </submittedName>
</protein>
<keyword evidence="1" id="KW-0472">Membrane</keyword>
<evidence type="ECO:0000313" key="2">
    <source>
        <dbReference type="EMBL" id="CEF71370.1"/>
    </source>
</evidence>
<dbReference type="EMBL" id="LN609530">
    <property type="protein sequence ID" value="CEF71370.1"/>
    <property type="molecule type" value="Genomic_DNA"/>
</dbReference>
<accession>A0A090LNC7</accession>
<dbReference type="RefSeq" id="XP_024510566.1">
    <property type="nucleotide sequence ID" value="XM_024645071.1"/>
</dbReference>
<dbReference type="Proteomes" id="UP000035682">
    <property type="component" value="Unplaced"/>
</dbReference>
<organism evidence="2">
    <name type="scientific">Strongyloides ratti</name>
    <name type="common">Parasitic roundworm</name>
    <dbReference type="NCBI Taxonomy" id="34506"/>
    <lineage>
        <taxon>Eukaryota</taxon>
        <taxon>Metazoa</taxon>
        <taxon>Ecdysozoa</taxon>
        <taxon>Nematoda</taxon>
        <taxon>Chromadorea</taxon>
        <taxon>Rhabditida</taxon>
        <taxon>Tylenchina</taxon>
        <taxon>Panagrolaimomorpha</taxon>
        <taxon>Strongyloidoidea</taxon>
        <taxon>Strongyloididae</taxon>
        <taxon>Strongyloides</taxon>
    </lineage>
</organism>
<dbReference type="WormBase" id="SRAE_X000069700">
    <property type="protein sequence ID" value="SRP08641"/>
    <property type="gene ID" value="WBGene00266256"/>
</dbReference>
<evidence type="ECO:0000256" key="1">
    <source>
        <dbReference type="SAM" id="Phobius"/>
    </source>
</evidence>
<evidence type="ECO:0000313" key="4">
    <source>
        <dbReference type="WBParaSite" id="SRAE_X000069700.1"/>
    </source>
</evidence>
<reference evidence="4" key="2">
    <citation type="submission" date="2020-12" db="UniProtKB">
        <authorList>
            <consortium name="WormBaseParasite"/>
        </authorList>
    </citation>
    <scope>IDENTIFICATION</scope>
</reference>
<evidence type="ECO:0000313" key="5">
    <source>
        <dbReference type="WormBase" id="SRAE_X000069700"/>
    </source>
</evidence>
<keyword evidence="3" id="KW-1185">Reference proteome</keyword>
<feature type="transmembrane region" description="Helical" evidence="1">
    <location>
        <begin position="12"/>
        <end position="36"/>
    </location>
</feature>
<dbReference type="AlphaFoldDB" id="A0A090LNC7"/>
<gene>
    <name evidence="2 4 5" type="ORF">SRAE_X000069700</name>
</gene>
<sequence length="118" mass="14257">MNTSIFLIARIYIILSFIYRMFKILLKFFAIFYFILSFFHVTESRSFYDDDSSSFYLLNRKFLLNGFKSYHDMTDIGNNYGGFDLDLTKKRHIIRRAQPFVSEYNPAPCRWKLCANYY</sequence>
<keyword evidence="1" id="KW-1133">Transmembrane helix</keyword>
<keyword evidence="1" id="KW-0812">Transmembrane</keyword>
<dbReference type="WBParaSite" id="SRAE_X000069700.1">
    <property type="protein sequence ID" value="SRAE_X000069700.1"/>
    <property type="gene ID" value="WBGene00266256"/>
</dbReference>
<reference evidence="2 3" key="1">
    <citation type="submission" date="2014-09" db="EMBL/GenBank/DDBJ databases">
        <authorList>
            <person name="Martin A.A."/>
        </authorList>
    </citation>
    <scope>NUCLEOTIDE SEQUENCE</scope>
    <source>
        <strain evidence="3">ED321</strain>
        <strain evidence="2">ED321 Heterogonic</strain>
    </source>
</reference>
<dbReference type="GeneID" id="36383750"/>
<evidence type="ECO:0000313" key="3">
    <source>
        <dbReference type="Proteomes" id="UP000035682"/>
    </source>
</evidence>
<proteinExistence type="predicted"/>
<dbReference type="CTD" id="36383750"/>
<name>A0A090LNC7_STRRB</name>